<dbReference type="Proteomes" id="UP000250123">
    <property type="component" value="Chromosome SHEWBE"/>
</dbReference>
<dbReference type="KEGG" id="sbk:SHEWBE_3542"/>
<evidence type="ECO:0000313" key="1">
    <source>
        <dbReference type="EMBL" id="SQH77505.1"/>
    </source>
</evidence>
<protein>
    <submittedName>
        <fullName evidence="1">Uncharacterized protein</fullName>
    </submittedName>
</protein>
<proteinExistence type="predicted"/>
<dbReference type="AlphaFoldDB" id="A0A330M6B0"/>
<reference evidence="2" key="1">
    <citation type="submission" date="2018-06" db="EMBL/GenBank/DDBJ databases">
        <authorList>
            <person name="Cea G.-C."/>
            <person name="William W."/>
        </authorList>
    </citation>
    <scope>NUCLEOTIDE SEQUENCE [LARGE SCALE GENOMIC DNA]</scope>
    <source>
        <strain evidence="2">DB21MT-2</strain>
    </source>
</reference>
<sequence length="38" mass="4151">MGKEVIKAELESGDDGTLRLRLELQAKMNAALTVNDYG</sequence>
<name>A0A330M6B0_9GAMM</name>
<gene>
    <name evidence="1" type="ORF">SHEWBE_3542</name>
</gene>
<accession>A0A330M6B0</accession>
<evidence type="ECO:0000313" key="2">
    <source>
        <dbReference type="Proteomes" id="UP000250123"/>
    </source>
</evidence>
<organism evidence="1 2">
    <name type="scientific">Shewanella benthica</name>
    <dbReference type="NCBI Taxonomy" id="43661"/>
    <lineage>
        <taxon>Bacteria</taxon>
        <taxon>Pseudomonadati</taxon>
        <taxon>Pseudomonadota</taxon>
        <taxon>Gammaproteobacteria</taxon>
        <taxon>Alteromonadales</taxon>
        <taxon>Shewanellaceae</taxon>
        <taxon>Shewanella</taxon>
    </lineage>
</organism>
<dbReference type="EMBL" id="LS483452">
    <property type="protein sequence ID" value="SQH77505.1"/>
    <property type="molecule type" value="Genomic_DNA"/>
</dbReference>